<dbReference type="NCBIfam" id="NF004145">
    <property type="entry name" value="PRK05621.1-2"/>
    <property type="match status" value="1"/>
</dbReference>
<dbReference type="PRINTS" id="PR00126">
    <property type="entry name" value="ATPASEGAMMA"/>
</dbReference>
<evidence type="ECO:0000256" key="1">
    <source>
        <dbReference type="ARBA" id="ARBA00003456"/>
    </source>
</evidence>
<keyword evidence="5 10" id="KW-0375">Hydrogen ion transport</keyword>
<sequence>MGAQQRVFKAKINSTQSLRKIFKAMELIAASRIQKAIDRVHAASPYASALTRAVAAVATQSNVAHTLTVEPEEIRRAAVLVIGPDRGFAGAYSANLIRKGEELITLLRQKGKDIALFTVGGKAETYYTFRDREIRQAWTGFSESPTAEHAAEIGEALLADFHRPHEEGGVDEIYLVDTRFVSSVSQDPQYRRLLPLAVVDADEAHADRGHGAGAGHPAHDEVFPLYEFEPSAEAVLDALLPKYIDSRILTALLNSAASEQAARQQAMHTAVENADDLIKTYTRMANTARQAEITQEISEIVGGADALAASGADD</sequence>
<dbReference type="GO" id="GO:0045259">
    <property type="term" value="C:proton-transporting ATP synthase complex"/>
    <property type="evidence" value="ECO:0007669"/>
    <property type="project" value="UniProtKB-KW"/>
</dbReference>
<evidence type="ECO:0000256" key="5">
    <source>
        <dbReference type="ARBA" id="ARBA00022781"/>
    </source>
</evidence>
<keyword evidence="6 10" id="KW-0406">Ion transport</keyword>
<dbReference type="InterPro" id="IPR035968">
    <property type="entry name" value="ATP_synth_F1_ATPase_gsu"/>
</dbReference>
<keyword evidence="12" id="KW-1185">Reference proteome</keyword>
<keyword evidence="10" id="KW-1003">Cell membrane</keyword>
<comment type="subcellular location">
    <subcellularLocation>
        <location evidence="10">Cell membrane</location>
        <topology evidence="10">Peripheral membrane protein</topology>
    </subcellularLocation>
    <subcellularLocation>
        <location evidence="2">Membrane</location>
        <topology evidence="2">Peripheral membrane protein</topology>
    </subcellularLocation>
</comment>
<dbReference type="CDD" id="cd12151">
    <property type="entry name" value="F1-ATPase_gamma"/>
    <property type="match status" value="1"/>
</dbReference>
<evidence type="ECO:0000256" key="7">
    <source>
        <dbReference type="ARBA" id="ARBA00023136"/>
    </source>
</evidence>
<comment type="subunit">
    <text evidence="10">F-type ATPases have 2 components, CF(1) - the catalytic core - and CF(0) - the membrane proton channel. CF(1) has five subunits: alpha(3), beta(3), gamma(1), delta(1), epsilon(1). CF(0) has three main subunits: a, b and c.</text>
</comment>
<evidence type="ECO:0000256" key="8">
    <source>
        <dbReference type="ARBA" id="ARBA00023196"/>
    </source>
</evidence>
<dbReference type="Gene3D" id="1.10.287.80">
    <property type="entry name" value="ATP synthase, gamma subunit, helix hairpin domain"/>
    <property type="match status" value="2"/>
</dbReference>
<evidence type="ECO:0000313" key="11">
    <source>
        <dbReference type="EMBL" id="MYM19556.1"/>
    </source>
</evidence>
<dbReference type="NCBIfam" id="TIGR01146">
    <property type="entry name" value="ATPsyn_F1gamma"/>
    <property type="match status" value="1"/>
</dbReference>
<reference evidence="11 12" key="1">
    <citation type="submission" date="2020-01" db="EMBL/GenBank/DDBJ databases">
        <authorList>
            <person name="Deng T."/>
        </authorList>
    </citation>
    <scope>NUCLEOTIDE SEQUENCE [LARGE SCALE GENOMIC DNA]</scope>
    <source>
        <strain evidence="11 12">5221</strain>
    </source>
</reference>
<dbReference type="InterPro" id="IPR000131">
    <property type="entry name" value="ATP_synth_F1_gsu"/>
</dbReference>
<evidence type="ECO:0000256" key="9">
    <source>
        <dbReference type="ARBA" id="ARBA00023310"/>
    </source>
</evidence>
<dbReference type="PANTHER" id="PTHR11693:SF22">
    <property type="entry name" value="ATP SYNTHASE SUBUNIT GAMMA, MITOCHONDRIAL"/>
    <property type="match status" value="1"/>
</dbReference>
<dbReference type="HAMAP" id="MF_00815">
    <property type="entry name" value="ATP_synth_gamma_bact"/>
    <property type="match status" value="1"/>
</dbReference>
<comment type="function">
    <text evidence="1 10">Produces ATP from ADP in the presence of a proton gradient across the membrane. The gamma chain is believed to be important in regulating ATPase activity and the flow of protons through the CF(0) complex.</text>
</comment>
<evidence type="ECO:0000256" key="10">
    <source>
        <dbReference type="HAMAP-Rule" id="MF_00815"/>
    </source>
</evidence>
<dbReference type="GO" id="GO:0042777">
    <property type="term" value="P:proton motive force-driven plasma membrane ATP synthesis"/>
    <property type="evidence" value="ECO:0007669"/>
    <property type="project" value="UniProtKB-UniRule"/>
</dbReference>
<dbReference type="EMBL" id="WWEQ01000019">
    <property type="protein sequence ID" value="MYM19556.1"/>
    <property type="molecule type" value="Genomic_DNA"/>
</dbReference>
<name>A0A6N9H718_9MICO</name>
<keyword evidence="7 10" id="KW-0472">Membrane</keyword>
<keyword evidence="8 10" id="KW-0139">CF(1)</keyword>
<dbReference type="PANTHER" id="PTHR11693">
    <property type="entry name" value="ATP SYNTHASE GAMMA CHAIN"/>
    <property type="match status" value="1"/>
</dbReference>
<dbReference type="RefSeq" id="WP_160952988.1">
    <property type="nucleotide sequence ID" value="NZ_WWEQ01000019.1"/>
</dbReference>
<gene>
    <name evidence="10" type="primary">atpG</name>
    <name evidence="11" type="ORF">GSY69_06120</name>
</gene>
<dbReference type="GO" id="GO:0046933">
    <property type="term" value="F:proton-transporting ATP synthase activity, rotational mechanism"/>
    <property type="evidence" value="ECO:0007669"/>
    <property type="project" value="UniProtKB-UniRule"/>
</dbReference>
<dbReference type="Pfam" id="PF00231">
    <property type="entry name" value="ATP-synt"/>
    <property type="match status" value="1"/>
</dbReference>
<keyword evidence="9 10" id="KW-0066">ATP synthesis</keyword>
<protein>
    <recommendedName>
        <fullName evidence="10">ATP synthase gamma chain</fullName>
    </recommendedName>
    <alternativeName>
        <fullName evidence="10">ATP synthase F1 sector gamma subunit</fullName>
    </alternativeName>
    <alternativeName>
        <fullName evidence="10">F-ATPase gamma subunit</fullName>
    </alternativeName>
</protein>
<keyword evidence="4 10" id="KW-0813">Transport</keyword>
<proteinExistence type="inferred from homology"/>
<dbReference type="PROSITE" id="PS00153">
    <property type="entry name" value="ATPASE_GAMMA"/>
    <property type="match status" value="1"/>
</dbReference>
<evidence type="ECO:0000256" key="6">
    <source>
        <dbReference type="ARBA" id="ARBA00023065"/>
    </source>
</evidence>
<evidence type="ECO:0000256" key="4">
    <source>
        <dbReference type="ARBA" id="ARBA00022448"/>
    </source>
</evidence>
<comment type="similarity">
    <text evidence="3 10">Belongs to the ATPase gamma chain family.</text>
</comment>
<evidence type="ECO:0000313" key="12">
    <source>
        <dbReference type="Proteomes" id="UP000469215"/>
    </source>
</evidence>
<comment type="caution">
    <text evidence="11">The sequence shown here is derived from an EMBL/GenBank/DDBJ whole genome shotgun (WGS) entry which is preliminary data.</text>
</comment>
<dbReference type="Proteomes" id="UP000469215">
    <property type="component" value="Unassembled WGS sequence"/>
</dbReference>
<evidence type="ECO:0000256" key="3">
    <source>
        <dbReference type="ARBA" id="ARBA00007681"/>
    </source>
</evidence>
<dbReference type="AlphaFoldDB" id="A0A6N9H718"/>
<dbReference type="GO" id="GO:0005524">
    <property type="term" value="F:ATP binding"/>
    <property type="evidence" value="ECO:0007669"/>
    <property type="project" value="UniProtKB-UniRule"/>
</dbReference>
<dbReference type="SUPFAM" id="SSF52943">
    <property type="entry name" value="ATP synthase (F1-ATPase), gamma subunit"/>
    <property type="match status" value="1"/>
</dbReference>
<accession>A0A6N9H718</accession>
<organism evidence="11 12">
    <name type="scientific">Brevibacterium rongguiense</name>
    <dbReference type="NCBI Taxonomy" id="2695267"/>
    <lineage>
        <taxon>Bacteria</taxon>
        <taxon>Bacillati</taxon>
        <taxon>Actinomycetota</taxon>
        <taxon>Actinomycetes</taxon>
        <taxon>Micrococcales</taxon>
        <taxon>Brevibacteriaceae</taxon>
        <taxon>Brevibacterium</taxon>
    </lineage>
</organism>
<evidence type="ECO:0000256" key="2">
    <source>
        <dbReference type="ARBA" id="ARBA00004170"/>
    </source>
</evidence>
<dbReference type="GO" id="GO:0005886">
    <property type="term" value="C:plasma membrane"/>
    <property type="evidence" value="ECO:0007669"/>
    <property type="project" value="UniProtKB-SubCell"/>
</dbReference>
<dbReference type="Gene3D" id="3.40.1380.10">
    <property type="match status" value="1"/>
</dbReference>
<dbReference type="InterPro" id="IPR023632">
    <property type="entry name" value="ATP_synth_F1_gsu_CS"/>
</dbReference>